<dbReference type="Gene3D" id="2.40.10.170">
    <property type="match status" value="1"/>
</dbReference>
<keyword evidence="3" id="KW-0813">Transport</keyword>
<dbReference type="PANTHER" id="PTHR15184">
    <property type="entry name" value="ATP SYNTHASE"/>
    <property type="match status" value="1"/>
</dbReference>
<evidence type="ECO:0000256" key="6">
    <source>
        <dbReference type="ARBA" id="ARBA00022840"/>
    </source>
</evidence>
<dbReference type="SUPFAM" id="SSF52540">
    <property type="entry name" value="P-loop containing nucleoside triphosphate hydrolases"/>
    <property type="match status" value="1"/>
</dbReference>
<dbReference type="Pfam" id="PF22919">
    <property type="entry name" value="ATP-synt_VA_C"/>
    <property type="match status" value="1"/>
</dbReference>
<reference evidence="15 16" key="1">
    <citation type="submission" date="2020-05" db="EMBL/GenBank/DDBJ databases">
        <authorList>
            <person name="Whitworth D."/>
        </authorList>
    </citation>
    <scope>NUCLEOTIDE SEQUENCE [LARGE SCALE GENOMIC DNA]</scope>
    <source>
        <strain evidence="15 16">AM005</strain>
    </source>
</reference>
<evidence type="ECO:0000256" key="10">
    <source>
        <dbReference type="ARBA" id="ARBA00023196"/>
    </source>
</evidence>
<sequence>MEGRWDGFRGGPDWGAKIPGLARRHGTKSGLRGPVLERLVTQTEPLLKGRIASVRGTVLEIDVEGAVPSIGAALECAAGQGRVVAVVQAHVGTRRLRAIALDETRGLRCGAHVHGDGRPLQVPVGRGLLGRVVDLRGTPLDGGGAIVADDHRPLRRPPPPPWARRPWMKVYETGIKVIDLFCPFVQGGRAAVFGGAGVGKTIVLTEFIHNAVAGFKGVAVFAGIGERSREGLELWGEMRRRGVLDRTALVFGQMNETPGARFMVGEAALSIAEYFRDDLGQDVMFVVDNIYRHVQAGMEVSGLLGRLPSRVGYQPTLAADLAAIEERITATHRGGMLSVQAVYVPADDYGDPAVTHAFWHIDSALVLSRAVAAEGYYPAVDPLSSVSKALDATFVGQRHCDVAEDARRLLARHEELRDVISMLGVDELSPEDRTLVGRAKRLRNFLTQPFFVTESFTALQGRWVSMADTLEGVAAILEGRCDALPEDSLFMMGALSEVLHG</sequence>
<evidence type="ECO:0000259" key="12">
    <source>
        <dbReference type="Pfam" id="PF00006"/>
    </source>
</evidence>
<dbReference type="SUPFAM" id="SSF50615">
    <property type="entry name" value="N-terminal domain of alpha and beta subunits of F1 ATP synthase"/>
    <property type="match status" value="1"/>
</dbReference>
<evidence type="ECO:0000256" key="1">
    <source>
        <dbReference type="ARBA" id="ARBA00004370"/>
    </source>
</evidence>
<dbReference type="Gene3D" id="3.40.50.300">
    <property type="entry name" value="P-loop containing nucleotide triphosphate hydrolases"/>
    <property type="match status" value="1"/>
</dbReference>
<dbReference type="InterPro" id="IPR036121">
    <property type="entry name" value="ATPase_F1/V1/A1_a/bsu_N_sf"/>
</dbReference>
<evidence type="ECO:0000259" key="13">
    <source>
        <dbReference type="Pfam" id="PF02874"/>
    </source>
</evidence>
<dbReference type="NCBIfam" id="TIGR01039">
    <property type="entry name" value="atpD"/>
    <property type="match status" value="1"/>
</dbReference>
<gene>
    <name evidence="15" type="ORF">HNV28_02355</name>
</gene>
<keyword evidence="6" id="KW-0067">ATP-binding</keyword>
<evidence type="ECO:0000256" key="8">
    <source>
        <dbReference type="ARBA" id="ARBA00023065"/>
    </source>
</evidence>
<keyword evidence="5" id="KW-0375">Hydrogen ion transport</keyword>
<accession>A0A7Y4IE57</accession>
<dbReference type="InterPro" id="IPR055190">
    <property type="entry name" value="ATP-synt_VA_C"/>
</dbReference>
<keyword evidence="11" id="KW-0066">ATP synthesis</keyword>
<keyword evidence="10" id="KW-0139">CF(1)</keyword>
<evidence type="ECO:0000256" key="4">
    <source>
        <dbReference type="ARBA" id="ARBA00022741"/>
    </source>
</evidence>
<feature type="domain" description="ATPase F1/V1/A1 complex alpha/beta subunit nucleotide-binding" evidence="12">
    <location>
        <begin position="174"/>
        <end position="387"/>
    </location>
</feature>
<feature type="domain" description="ATP synthase A/B type C-terminal" evidence="14">
    <location>
        <begin position="393"/>
        <end position="471"/>
    </location>
</feature>
<dbReference type="GO" id="GO:0045259">
    <property type="term" value="C:proton-transporting ATP synthase complex"/>
    <property type="evidence" value="ECO:0007669"/>
    <property type="project" value="UniProtKB-KW"/>
</dbReference>
<dbReference type="SUPFAM" id="SSF47917">
    <property type="entry name" value="C-terminal domain of alpha and beta subunits of F1 ATP synthase"/>
    <property type="match status" value="1"/>
</dbReference>
<evidence type="ECO:0000256" key="7">
    <source>
        <dbReference type="ARBA" id="ARBA00022967"/>
    </source>
</evidence>
<evidence type="ECO:0000256" key="2">
    <source>
        <dbReference type="ARBA" id="ARBA00008936"/>
    </source>
</evidence>
<dbReference type="Proteomes" id="UP000533080">
    <property type="component" value="Unassembled WGS sequence"/>
</dbReference>
<dbReference type="Pfam" id="PF00006">
    <property type="entry name" value="ATP-synt_ab"/>
    <property type="match status" value="1"/>
</dbReference>
<dbReference type="PANTHER" id="PTHR15184:SF71">
    <property type="entry name" value="ATP SYNTHASE SUBUNIT BETA, MITOCHONDRIAL"/>
    <property type="match status" value="1"/>
</dbReference>
<dbReference type="CDD" id="cd18110">
    <property type="entry name" value="ATP-synt_F1_beta_C"/>
    <property type="match status" value="1"/>
</dbReference>
<evidence type="ECO:0000256" key="3">
    <source>
        <dbReference type="ARBA" id="ARBA00022448"/>
    </source>
</evidence>
<keyword evidence="9" id="KW-0472">Membrane</keyword>
<dbReference type="InterPro" id="IPR024034">
    <property type="entry name" value="ATPase_F1/V1_b/a_C"/>
</dbReference>
<evidence type="ECO:0000256" key="11">
    <source>
        <dbReference type="ARBA" id="ARBA00023310"/>
    </source>
</evidence>
<feature type="domain" description="ATPase F1/V1/A1 complex alpha/beta subunit N-terminal" evidence="13">
    <location>
        <begin position="51"/>
        <end position="113"/>
    </location>
</feature>
<keyword evidence="8" id="KW-0406">Ion transport</keyword>
<comment type="caution">
    <text evidence="15">The sequence shown here is derived from an EMBL/GenBank/DDBJ whole genome shotgun (WGS) entry which is preliminary data.</text>
</comment>
<comment type="subcellular location">
    <subcellularLocation>
        <location evidence="1">Membrane</location>
    </subcellularLocation>
</comment>
<dbReference type="Pfam" id="PF02874">
    <property type="entry name" value="ATP-synt_ab_N"/>
    <property type="match status" value="1"/>
</dbReference>
<dbReference type="AlphaFoldDB" id="A0A7Y4IE57"/>
<dbReference type="InterPro" id="IPR050053">
    <property type="entry name" value="ATPase_alpha/beta_chains"/>
</dbReference>
<evidence type="ECO:0000313" key="15">
    <source>
        <dbReference type="EMBL" id="NOJ77210.1"/>
    </source>
</evidence>
<dbReference type="GO" id="GO:0046933">
    <property type="term" value="F:proton-transporting ATP synthase activity, rotational mechanism"/>
    <property type="evidence" value="ECO:0007669"/>
    <property type="project" value="InterPro"/>
</dbReference>
<evidence type="ECO:0000259" key="14">
    <source>
        <dbReference type="Pfam" id="PF22919"/>
    </source>
</evidence>
<dbReference type="InterPro" id="IPR027417">
    <property type="entry name" value="P-loop_NTPase"/>
</dbReference>
<evidence type="ECO:0000256" key="5">
    <source>
        <dbReference type="ARBA" id="ARBA00022781"/>
    </source>
</evidence>
<keyword evidence="7" id="KW-1278">Translocase</keyword>
<proteinExistence type="inferred from homology"/>
<dbReference type="InterPro" id="IPR004100">
    <property type="entry name" value="ATPase_F1/V1/A1_a/bsu_N"/>
</dbReference>
<dbReference type="EMBL" id="JABFNT010000006">
    <property type="protein sequence ID" value="NOJ77210.1"/>
    <property type="molecule type" value="Genomic_DNA"/>
</dbReference>
<dbReference type="InterPro" id="IPR000194">
    <property type="entry name" value="ATPase_F1/V1/A1_a/bsu_nucl-bd"/>
</dbReference>
<protein>
    <submittedName>
        <fullName evidence="15">F0F1 ATP synthase subunit beta</fullName>
    </submittedName>
</protein>
<evidence type="ECO:0000313" key="16">
    <source>
        <dbReference type="Proteomes" id="UP000533080"/>
    </source>
</evidence>
<dbReference type="InterPro" id="IPR005722">
    <property type="entry name" value="ATP_synth_F1_bsu"/>
</dbReference>
<keyword evidence="4" id="KW-0547">Nucleotide-binding</keyword>
<dbReference type="Gene3D" id="1.10.1140.10">
    <property type="entry name" value="Bovine Mitochondrial F1-atpase, Atp Synthase Beta Chain, Chain D, domain 3"/>
    <property type="match status" value="1"/>
</dbReference>
<comment type="similarity">
    <text evidence="2">Belongs to the ATPase alpha/beta chains family.</text>
</comment>
<name>A0A7Y4IE57_MYXXA</name>
<organism evidence="15 16">
    <name type="scientific">Myxococcus xanthus</name>
    <dbReference type="NCBI Taxonomy" id="34"/>
    <lineage>
        <taxon>Bacteria</taxon>
        <taxon>Pseudomonadati</taxon>
        <taxon>Myxococcota</taxon>
        <taxon>Myxococcia</taxon>
        <taxon>Myxococcales</taxon>
        <taxon>Cystobacterineae</taxon>
        <taxon>Myxococcaceae</taxon>
        <taxon>Myxococcus</taxon>
    </lineage>
</organism>
<evidence type="ECO:0000256" key="9">
    <source>
        <dbReference type="ARBA" id="ARBA00023136"/>
    </source>
</evidence>
<dbReference type="GO" id="GO:0005524">
    <property type="term" value="F:ATP binding"/>
    <property type="evidence" value="ECO:0007669"/>
    <property type="project" value="UniProtKB-KW"/>
</dbReference>